<evidence type="ECO:0000313" key="9">
    <source>
        <dbReference type="EMBL" id="QEK13049.1"/>
    </source>
</evidence>
<dbReference type="InterPro" id="IPR023753">
    <property type="entry name" value="FAD/NAD-binding_dom"/>
</dbReference>
<dbReference type="PANTHER" id="PTHR22912:SF151">
    <property type="entry name" value="DIHYDROLIPOYL DEHYDROGENASE, MITOCHONDRIAL"/>
    <property type="match status" value="1"/>
</dbReference>
<feature type="domain" description="FAD/NAD(P)-binding" evidence="8">
    <location>
        <begin position="2"/>
        <end position="296"/>
    </location>
</feature>
<reference evidence="9 10" key="1">
    <citation type="submission" date="2019-07" db="EMBL/GenBank/DDBJ databases">
        <title>Complete genome of Crassaminicella thermophila SY095.</title>
        <authorList>
            <person name="Li X."/>
        </authorList>
    </citation>
    <scope>NUCLEOTIDE SEQUENCE [LARGE SCALE GENOMIC DNA]</scope>
    <source>
        <strain evidence="9 10">SY095</strain>
    </source>
</reference>
<dbReference type="Gene3D" id="3.50.50.60">
    <property type="entry name" value="FAD/NAD(P)-binding domain"/>
    <property type="match status" value="2"/>
</dbReference>
<feature type="domain" description="Pyridine nucleotide-disulphide oxidoreductase dimerisation" evidence="7">
    <location>
        <begin position="317"/>
        <end position="423"/>
    </location>
</feature>
<dbReference type="PRINTS" id="PR00411">
    <property type="entry name" value="PNDRDTASEI"/>
</dbReference>
<evidence type="ECO:0000256" key="3">
    <source>
        <dbReference type="ARBA" id="ARBA00022630"/>
    </source>
</evidence>
<evidence type="ECO:0000256" key="4">
    <source>
        <dbReference type="ARBA" id="ARBA00022827"/>
    </source>
</evidence>
<dbReference type="SUPFAM" id="SSF55424">
    <property type="entry name" value="FAD/NAD-linked reductases, dimerisation (C-terminal) domain"/>
    <property type="match status" value="1"/>
</dbReference>
<keyword evidence="4" id="KW-0274">FAD</keyword>
<dbReference type="RefSeq" id="WP_148810186.1">
    <property type="nucleotide sequence ID" value="NZ_CP042243.1"/>
</dbReference>
<dbReference type="KEGG" id="crs:FQB35_12375"/>
<sequence length="429" mass="47736">MYDVLVIGGGVAGYYCAMHCAKNGLNVALVEKEELGGTGLRWGCLPVKRMADDLKKLKDKKDIIKNCKEDMHQIEENIKKKMSNLGIHIYFGEGSFEDQHSFIVGSQVLKAKKIVIATGTSPCGFSNIEVDGKRIITHKEAVNLSNIPKRMVIVGANVEGCEFASIFSKIGVEVMLIERENNLLKGNDKDLIQPLQDRLKKQGVKFYLGLAVKEVKKEEKKNLIILEDNTTLETEIILMTAGRKPNFPKGINKLGIITDEQKIKVNETLQTNLAHIYAIGDINGILGMAHVAIQQGVLVAEHILWNKKVTTNYKSLPRAIFTSPEIAGVGFQESELKDQKIPYRVGYCCLKDTWRGFSKRIEEGFIKVLVGEDDRILGIWMVGKDVSELVGAFGFLVDYGVKIDEIKRSLLVHPSLAEGILEAVLNIKK</sequence>
<dbReference type="OrthoDB" id="1705205at2"/>
<comment type="cofactor">
    <cofactor evidence="1">
        <name>FAD</name>
        <dbReference type="ChEBI" id="CHEBI:57692"/>
    </cofactor>
</comment>
<evidence type="ECO:0000256" key="2">
    <source>
        <dbReference type="ARBA" id="ARBA00007532"/>
    </source>
</evidence>
<dbReference type="InterPro" id="IPR016156">
    <property type="entry name" value="FAD/NAD-linked_Rdtase_dimer_sf"/>
</dbReference>
<feature type="coiled-coil region" evidence="6">
    <location>
        <begin position="57"/>
        <end position="84"/>
    </location>
</feature>
<dbReference type="InterPro" id="IPR036188">
    <property type="entry name" value="FAD/NAD-bd_sf"/>
</dbReference>
<organism evidence="9 10">
    <name type="scientific">Crassaminicella thermophila</name>
    <dbReference type="NCBI Taxonomy" id="2599308"/>
    <lineage>
        <taxon>Bacteria</taxon>
        <taxon>Bacillati</taxon>
        <taxon>Bacillota</taxon>
        <taxon>Clostridia</taxon>
        <taxon>Eubacteriales</taxon>
        <taxon>Clostridiaceae</taxon>
        <taxon>Crassaminicella</taxon>
    </lineage>
</organism>
<dbReference type="AlphaFoldDB" id="A0A5C0SJB6"/>
<dbReference type="InterPro" id="IPR050151">
    <property type="entry name" value="Class-I_Pyr_Nuc-Dis_Oxidored"/>
</dbReference>
<evidence type="ECO:0000313" key="10">
    <source>
        <dbReference type="Proteomes" id="UP000324646"/>
    </source>
</evidence>
<keyword evidence="6" id="KW-0175">Coiled coil</keyword>
<comment type="similarity">
    <text evidence="2">Belongs to the class-I pyridine nucleotide-disulfide oxidoreductase family.</text>
</comment>
<evidence type="ECO:0000256" key="6">
    <source>
        <dbReference type="SAM" id="Coils"/>
    </source>
</evidence>
<dbReference type="PRINTS" id="PR00368">
    <property type="entry name" value="FADPNR"/>
</dbReference>
<keyword evidence="10" id="KW-1185">Reference proteome</keyword>
<dbReference type="PANTHER" id="PTHR22912">
    <property type="entry name" value="DISULFIDE OXIDOREDUCTASE"/>
    <property type="match status" value="1"/>
</dbReference>
<dbReference type="InterPro" id="IPR004099">
    <property type="entry name" value="Pyr_nucl-diS_OxRdtase_dimer"/>
</dbReference>
<gene>
    <name evidence="9" type="ORF">FQB35_12375</name>
</gene>
<keyword evidence="3" id="KW-0285">Flavoprotein</keyword>
<dbReference type="GO" id="GO:0004148">
    <property type="term" value="F:dihydrolipoyl dehydrogenase (NADH) activity"/>
    <property type="evidence" value="ECO:0007669"/>
    <property type="project" value="TreeGrafter"/>
</dbReference>
<evidence type="ECO:0000256" key="5">
    <source>
        <dbReference type="ARBA" id="ARBA00023027"/>
    </source>
</evidence>
<dbReference type="EMBL" id="CP042243">
    <property type="protein sequence ID" value="QEK13049.1"/>
    <property type="molecule type" value="Genomic_DNA"/>
</dbReference>
<accession>A0A5C0SJB6</accession>
<dbReference type="Pfam" id="PF07992">
    <property type="entry name" value="Pyr_redox_2"/>
    <property type="match status" value="1"/>
</dbReference>
<evidence type="ECO:0000259" key="8">
    <source>
        <dbReference type="Pfam" id="PF07992"/>
    </source>
</evidence>
<evidence type="ECO:0000256" key="1">
    <source>
        <dbReference type="ARBA" id="ARBA00001974"/>
    </source>
</evidence>
<name>A0A5C0SJB6_CRATE</name>
<dbReference type="Gene3D" id="3.30.390.30">
    <property type="match status" value="1"/>
</dbReference>
<proteinExistence type="inferred from homology"/>
<dbReference type="Pfam" id="PF02852">
    <property type="entry name" value="Pyr_redox_dim"/>
    <property type="match status" value="1"/>
</dbReference>
<dbReference type="GO" id="GO:0006103">
    <property type="term" value="P:2-oxoglutarate metabolic process"/>
    <property type="evidence" value="ECO:0007669"/>
    <property type="project" value="TreeGrafter"/>
</dbReference>
<protein>
    <submittedName>
        <fullName evidence="9">NAD(P)/FAD-dependent oxidoreductase</fullName>
    </submittedName>
</protein>
<keyword evidence="5" id="KW-0520">NAD</keyword>
<dbReference type="GO" id="GO:0050660">
    <property type="term" value="F:flavin adenine dinucleotide binding"/>
    <property type="evidence" value="ECO:0007669"/>
    <property type="project" value="TreeGrafter"/>
</dbReference>
<dbReference type="Proteomes" id="UP000324646">
    <property type="component" value="Chromosome"/>
</dbReference>
<dbReference type="SUPFAM" id="SSF51905">
    <property type="entry name" value="FAD/NAD(P)-binding domain"/>
    <property type="match status" value="1"/>
</dbReference>
<evidence type="ECO:0000259" key="7">
    <source>
        <dbReference type="Pfam" id="PF02852"/>
    </source>
</evidence>